<dbReference type="RefSeq" id="WP_183390762.1">
    <property type="nucleotide sequence ID" value="NZ_JACHVY010000001.1"/>
</dbReference>
<evidence type="ECO:0000256" key="1">
    <source>
        <dbReference type="SAM" id="MobiDB-lite"/>
    </source>
</evidence>
<feature type="compositionally biased region" description="Low complexity" evidence="1">
    <location>
        <begin position="27"/>
        <end position="45"/>
    </location>
</feature>
<feature type="region of interest" description="Disordered" evidence="1">
    <location>
        <begin position="27"/>
        <end position="53"/>
    </location>
</feature>
<gene>
    <name evidence="3" type="ORF">FHR75_001338</name>
</gene>
<protein>
    <submittedName>
        <fullName evidence="3">Uncharacterized protein</fullName>
    </submittedName>
</protein>
<evidence type="ECO:0000256" key="2">
    <source>
        <dbReference type="SAM" id="Phobius"/>
    </source>
</evidence>
<reference evidence="3 4" key="1">
    <citation type="submission" date="2020-08" db="EMBL/GenBank/DDBJ databases">
        <title>The Agave Microbiome: Exploring the role of microbial communities in plant adaptations to desert environments.</title>
        <authorList>
            <person name="Partida-Martinez L.P."/>
        </authorList>
    </citation>
    <scope>NUCLEOTIDE SEQUENCE [LARGE SCALE GENOMIC DNA]</scope>
    <source>
        <strain evidence="3 4">AS2.23</strain>
    </source>
</reference>
<name>A0A7W4TKI5_KINRA</name>
<proteinExistence type="predicted"/>
<keyword evidence="2" id="KW-0812">Transmembrane</keyword>
<feature type="transmembrane region" description="Helical" evidence="2">
    <location>
        <begin position="62"/>
        <end position="83"/>
    </location>
</feature>
<organism evidence="3 4">
    <name type="scientific">Kineococcus radiotolerans</name>
    <dbReference type="NCBI Taxonomy" id="131568"/>
    <lineage>
        <taxon>Bacteria</taxon>
        <taxon>Bacillati</taxon>
        <taxon>Actinomycetota</taxon>
        <taxon>Actinomycetes</taxon>
        <taxon>Kineosporiales</taxon>
        <taxon>Kineosporiaceae</taxon>
        <taxon>Kineococcus</taxon>
    </lineage>
</organism>
<dbReference type="EMBL" id="JACHVY010000001">
    <property type="protein sequence ID" value="MBB2900550.1"/>
    <property type="molecule type" value="Genomic_DNA"/>
</dbReference>
<dbReference type="AlphaFoldDB" id="A0A7W4TKI5"/>
<evidence type="ECO:0000313" key="4">
    <source>
        <dbReference type="Proteomes" id="UP000533269"/>
    </source>
</evidence>
<sequence>MTSTLDGMDRDRHAAVRALLVQQAQATAPLTPATAGTTPVTRPRPAGGGAPVRRPIWRRPELALTSAGGLIAAGLALVAVVTVSRPLPAYAVTGGDGEEVKVEVNRLEGAGALEDALREKGIAADITYLPSRRACRPDRYVDDSPRGLSLSVSADRFEVTIPAGAVGAGETFVLSASVTPLPDSGVSAAVDYGVARGPITPCTPVDLPANT</sequence>
<keyword evidence="2" id="KW-0472">Membrane</keyword>
<accession>A0A7W4TKI5</accession>
<reference evidence="3 4" key="2">
    <citation type="submission" date="2020-08" db="EMBL/GenBank/DDBJ databases">
        <authorList>
            <person name="Partida-Martinez L."/>
            <person name="Huntemann M."/>
            <person name="Clum A."/>
            <person name="Wang J."/>
            <person name="Palaniappan K."/>
            <person name="Ritter S."/>
            <person name="Chen I.-M."/>
            <person name="Stamatis D."/>
            <person name="Reddy T."/>
            <person name="O'Malley R."/>
            <person name="Daum C."/>
            <person name="Shapiro N."/>
            <person name="Ivanova N."/>
            <person name="Kyrpides N."/>
            <person name="Woyke T."/>
        </authorList>
    </citation>
    <scope>NUCLEOTIDE SEQUENCE [LARGE SCALE GENOMIC DNA]</scope>
    <source>
        <strain evidence="3 4">AS2.23</strain>
    </source>
</reference>
<evidence type="ECO:0000313" key="3">
    <source>
        <dbReference type="EMBL" id="MBB2900550.1"/>
    </source>
</evidence>
<dbReference type="Proteomes" id="UP000533269">
    <property type="component" value="Unassembled WGS sequence"/>
</dbReference>
<keyword evidence="2" id="KW-1133">Transmembrane helix</keyword>
<comment type="caution">
    <text evidence="3">The sequence shown here is derived from an EMBL/GenBank/DDBJ whole genome shotgun (WGS) entry which is preliminary data.</text>
</comment>